<dbReference type="SUPFAM" id="SSF52922">
    <property type="entry name" value="TK C-terminal domain-like"/>
    <property type="match status" value="1"/>
</dbReference>
<evidence type="ECO:0000256" key="1">
    <source>
        <dbReference type="ARBA" id="ARBA00001964"/>
    </source>
</evidence>
<reference evidence="5" key="1">
    <citation type="submission" date="2020-05" db="EMBL/GenBank/DDBJ databases">
        <authorList>
            <person name="Chiriac C."/>
            <person name="Salcher M."/>
            <person name="Ghai R."/>
            <person name="Kavagutti S V."/>
        </authorList>
    </citation>
    <scope>NUCLEOTIDE SEQUENCE</scope>
</reference>
<sequence length="338" mass="36219">MGTTTPMRFRQAIVNALADEMRADSTVMLFGEDVAEAEGPFKTSEGLLTEFGPLRIRDTPISEMGFTGAAVGAAIMGMKPVVEIMFMEFLGVALDQLVTEAAKMRYLSNGKLSVPMVVRASVGSGLGFGCQHSQTLENWVAATPGLKVVCPSDAQAAYSLMRASIQDPDPVMILEPRILYAERGDVDTSLVLPIGKARVLRKGSDITVVALGQMVNVSRSAIEKSGLDVELIDLATVVPWDRETVLTSVKKTGRLVVVEEAPKSGGWGSEIVAAATSELFSQLKGAPFRITTPDVPVPYSGVLEARFVPTADDVARQLTESLKSGTTPKSWWELEGLK</sequence>
<evidence type="ECO:0000313" key="5">
    <source>
        <dbReference type="EMBL" id="CAB4772724.1"/>
    </source>
</evidence>
<name>A0A6J6VMB5_9ZZZZ</name>
<dbReference type="Pfam" id="PF02779">
    <property type="entry name" value="Transket_pyr"/>
    <property type="match status" value="1"/>
</dbReference>
<dbReference type="PANTHER" id="PTHR43257">
    <property type="entry name" value="PYRUVATE DEHYDROGENASE E1 COMPONENT BETA SUBUNIT"/>
    <property type="match status" value="1"/>
</dbReference>
<dbReference type="FunFam" id="3.40.50.920:FF:000001">
    <property type="entry name" value="Pyruvate dehydrogenase E1 beta subunit"/>
    <property type="match status" value="1"/>
</dbReference>
<dbReference type="EMBL" id="CAFBJH010000005">
    <property type="protein sequence ID" value="CAB4847591.1"/>
    <property type="molecule type" value="Genomic_DNA"/>
</dbReference>
<keyword evidence="3" id="KW-0786">Thiamine pyrophosphate</keyword>
<dbReference type="Gene3D" id="3.40.50.920">
    <property type="match status" value="1"/>
</dbReference>
<organism evidence="5">
    <name type="scientific">freshwater metagenome</name>
    <dbReference type="NCBI Taxonomy" id="449393"/>
    <lineage>
        <taxon>unclassified sequences</taxon>
        <taxon>metagenomes</taxon>
        <taxon>ecological metagenomes</taxon>
    </lineage>
</organism>
<evidence type="ECO:0000313" key="6">
    <source>
        <dbReference type="EMBL" id="CAB4847591.1"/>
    </source>
</evidence>
<evidence type="ECO:0000259" key="4">
    <source>
        <dbReference type="SMART" id="SM00861"/>
    </source>
</evidence>
<dbReference type="InterPro" id="IPR033248">
    <property type="entry name" value="Transketolase_C"/>
</dbReference>
<dbReference type="GO" id="GO:0016491">
    <property type="term" value="F:oxidoreductase activity"/>
    <property type="evidence" value="ECO:0007669"/>
    <property type="project" value="UniProtKB-KW"/>
</dbReference>
<dbReference type="InterPro" id="IPR005475">
    <property type="entry name" value="Transketolase-like_Pyr-bd"/>
</dbReference>
<protein>
    <submittedName>
        <fullName evidence="5">Unannotated protein</fullName>
    </submittedName>
</protein>
<evidence type="ECO:0000256" key="3">
    <source>
        <dbReference type="ARBA" id="ARBA00023052"/>
    </source>
</evidence>
<dbReference type="Gene3D" id="3.40.50.970">
    <property type="match status" value="1"/>
</dbReference>
<dbReference type="SMART" id="SM00861">
    <property type="entry name" value="Transket_pyr"/>
    <property type="match status" value="1"/>
</dbReference>
<accession>A0A6J6VMB5</accession>
<dbReference type="CDD" id="cd07036">
    <property type="entry name" value="TPP_PYR_E1-PDHc-beta_like"/>
    <property type="match status" value="1"/>
</dbReference>
<evidence type="ECO:0000256" key="2">
    <source>
        <dbReference type="ARBA" id="ARBA00023002"/>
    </source>
</evidence>
<dbReference type="InterPro" id="IPR009014">
    <property type="entry name" value="Transketo_C/PFOR_II"/>
</dbReference>
<dbReference type="InterPro" id="IPR029061">
    <property type="entry name" value="THDP-binding"/>
</dbReference>
<dbReference type="PANTHER" id="PTHR43257:SF2">
    <property type="entry name" value="PYRUVATE DEHYDROGENASE E1 COMPONENT SUBUNIT BETA"/>
    <property type="match status" value="1"/>
</dbReference>
<comment type="cofactor">
    <cofactor evidence="1">
        <name>thiamine diphosphate</name>
        <dbReference type="ChEBI" id="CHEBI:58937"/>
    </cofactor>
</comment>
<feature type="domain" description="Transketolase-like pyrimidine-binding" evidence="4">
    <location>
        <begin position="7"/>
        <end position="182"/>
    </location>
</feature>
<dbReference type="SUPFAM" id="SSF52518">
    <property type="entry name" value="Thiamin diphosphate-binding fold (THDP-binding)"/>
    <property type="match status" value="1"/>
</dbReference>
<dbReference type="Pfam" id="PF02780">
    <property type="entry name" value="Transketolase_C"/>
    <property type="match status" value="1"/>
</dbReference>
<dbReference type="FunFam" id="3.40.50.970:FF:000001">
    <property type="entry name" value="Pyruvate dehydrogenase E1 beta subunit"/>
    <property type="match status" value="1"/>
</dbReference>
<gene>
    <name evidence="5" type="ORF">UFOPK2931_00238</name>
    <name evidence="6" type="ORF">UFOPK3287_00154</name>
</gene>
<dbReference type="AlphaFoldDB" id="A0A6J6VMB5"/>
<keyword evidence="2" id="KW-0560">Oxidoreductase</keyword>
<dbReference type="EMBL" id="CAEZZZ010000006">
    <property type="protein sequence ID" value="CAB4772724.1"/>
    <property type="molecule type" value="Genomic_DNA"/>
</dbReference>
<proteinExistence type="predicted"/>